<dbReference type="UniPathway" id="UPA00031">
    <property type="reaction ID" value="UER00012"/>
</dbReference>
<dbReference type="CDD" id="cd00609">
    <property type="entry name" value="AAT_like"/>
    <property type="match status" value="1"/>
</dbReference>
<feature type="modified residue" description="N6-(pyridoxal phosphate)lysine" evidence="9">
    <location>
        <position position="232"/>
    </location>
</feature>
<dbReference type="InterPro" id="IPR001917">
    <property type="entry name" value="Aminotrans_II_pyridoxalP_BS"/>
</dbReference>
<keyword evidence="9" id="KW-0368">Histidine biosynthesis</keyword>
<dbReference type="PANTHER" id="PTHR43643:SF3">
    <property type="entry name" value="HISTIDINOL-PHOSPHATE AMINOTRANSFERASE"/>
    <property type="match status" value="1"/>
</dbReference>
<protein>
    <recommendedName>
        <fullName evidence="9">Histidinol-phosphate aminotransferase</fullName>
        <ecNumber evidence="9">2.6.1.9</ecNumber>
    </recommendedName>
    <alternativeName>
        <fullName evidence="9">Imidazole acetol-phosphate transaminase</fullName>
    </alternativeName>
</protein>
<comment type="cofactor">
    <cofactor evidence="1 9">
        <name>pyridoxal 5'-phosphate</name>
        <dbReference type="ChEBI" id="CHEBI:597326"/>
    </cofactor>
</comment>
<evidence type="ECO:0000256" key="8">
    <source>
        <dbReference type="ARBA" id="ARBA00047481"/>
    </source>
</evidence>
<dbReference type="Gene3D" id="3.90.1150.10">
    <property type="entry name" value="Aspartate Aminotransferase, domain 1"/>
    <property type="match status" value="1"/>
</dbReference>
<feature type="domain" description="Aminotransferase class I/classII large" evidence="10">
    <location>
        <begin position="38"/>
        <end position="365"/>
    </location>
</feature>
<dbReference type="InterPro" id="IPR004839">
    <property type="entry name" value="Aminotransferase_I/II_large"/>
</dbReference>
<dbReference type="RefSeq" id="WP_132922069.1">
    <property type="nucleotide sequence ID" value="NZ_SJOI01000001.1"/>
</dbReference>
<dbReference type="EMBL" id="SJOI01000001">
    <property type="protein sequence ID" value="TCL03174.1"/>
    <property type="molecule type" value="Genomic_DNA"/>
</dbReference>
<sequence length="371" mass="40571">MSADMIKSLARAEAIGLSIYNSGLSDQAVRQRFNVTHIARLASNENPLGASPDVVRAINLSAPESAVYPDPASLELREALARQCGMTADLVVMGNGSEDLLKLLCLAFVNPGDRVVTLLPSFGLHHIYPRMMGAEIAMVPVDPRMEYDLPGWERALNLPSKLVIFSNPSNPVGCMLDNDGFERLIAAAPADCLLVVDEAYYEYCADLADYPDSLTLLRNQPRPWIVLRTFSKAYGLAGLRIGYGLASDPAIVEILDRVRTPFNINRGAQAAALAALHDRRHVLRSVAHVRAQRGALRQALIAMGLTVAPSQANFLFFRVPGEGAAVAEKLLAYGVIVKPWLETGYRDWLRVSIGTETDQQIFLQALHEVLK</sequence>
<dbReference type="PANTHER" id="PTHR43643">
    <property type="entry name" value="HISTIDINOL-PHOSPHATE AMINOTRANSFERASE 2"/>
    <property type="match status" value="1"/>
</dbReference>
<comment type="pathway">
    <text evidence="2 9">Amino-acid biosynthesis; L-histidine biosynthesis; L-histidine from 5-phospho-alpha-D-ribose 1-diphosphate: step 7/9.</text>
</comment>
<dbReference type="Proteomes" id="UP000294555">
    <property type="component" value="Unassembled WGS sequence"/>
</dbReference>
<dbReference type="GO" id="GO:0030170">
    <property type="term" value="F:pyridoxal phosphate binding"/>
    <property type="evidence" value="ECO:0007669"/>
    <property type="project" value="InterPro"/>
</dbReference>
<dbReference type="HAMAP" id="MF_01023">
    <property type="entry name" value="HisC_aminotrans_2"/>
    <property type="match status" value="1"/>
</dbReference>
<evidence type="ECO:0000256" key="2">
    <source>
        <dbReference type="ARBA" id="ARBA00005011"/>
    </source>
</evidence>
<keyword evidence="12" id="KW-1185">Reference proteome</keyword>
<dbReference type="InterPro" id="IPR015422">
    <property type="entry name" value="PyrdxlP-dep_Trfase_small"/>
</dbReference>
<evidence type="ECO:0000256" key="5">
    <source>
        <dbReference type="ARBA" id="ARBA00022576"/>
    </source>
</evidence>
<dbReference type="AlphaFoldDB" id="A0A4R1N7B4"/>
<evidence type="ECO:0000256" key="4">
    <source>
        <dbReference type="ARBA" id="ARBA00011738"/>
    </source>
</evidence>
<comment type="caution">
    <text evidence="11">The sequence shown here is derived from an EMBL/GenBank/DDBJ whole genome shotgun (WGS) entry which is preliminary data.</text>
</comment>
<evidence type="ECO:0000313" key="11">
    <source>
        <dbReference type="EMBL" id="TCL03174.1"/>
    </source>
</evidence>
<organism evidence="11 12">
    <name type="scientific">Sodalis ligni</name>
    <dbReference type="NCBI Taxonomy" id="2697027"/>
    <lineage>
        <taxon>Bacteria</taxon>
        <taxon>Pseudomonadati</taxon>
        <taxon>Pseudomonadota</taxon>
        <taxon>Gammaproteobacteria</taxon>
        <taxon>Enterobacterales</taxon>
        <taxon>Bruguierivoracaceae</taxon>
        <taxon>Sodalis</taxon>
    </lineage>
</organism>
<keyword evidence="6 9" id="KW-0808">Transferase</keyword>
<dbReference type="InterPro" id="IPR050106">
    <property type="entry name" value="HistidinolP_aminotransfase"/>
</dbReference>
<dbReference type="SUPFAM" id="SSF53383">
    <property type="entry name" value="PLP-dependent transferases"/>
    <property type="match status" value="1"/>
</dbReference>
<keyword evidence="9" id="KW-0028">Amino-acid biosynthesis</keyword>
<comment type="catalytic activity">
    <reaction evidence="8 9">
        <text>L-histidinol phosphate + 2-oxoglutarate = 3-(imidazol-4-yl)-2-oxopropyl phosphate + L-glutamate</text>
        <dbReference type="Rhea" id="RHEA:23744"/>
        <dbReference type="ChEBI" id="CHEBI:16810"/>
        <dbReference type="ChEBI" id="CHEBI:29985"/>
        <dbReference type="ChEBI" id="CHEBI:57766"/>
        <dbReference type="ChEBI" id="CHEBI:57980"/>
        <dbReference type="EC" id="2.6.1.9"/>
    </reaction>
</comment>
<evidence type="ECO:0000259" key="10">
    <source>
        <dbReference type="Pfam" id="PF00155"/>
    </source>
</evidence>
<keyword evidence="5 9" id="KW-0032">Aminotransferase</keyword>
<dbReference type="GO" id="GO:0000105">
    <property type="term" value="P:L-histidine biosynthetic process"/>
    <property type="evidence" value="ECO:0007669"/>
    <property type="project" value="UniProtKB-UniRule"/>
</dbReference>
<dbReference type="InterPro" id="IPR005861">
    <property type="entry name" value="HisP_aminotrans"/>
</dbReference>
<evidence type="ECO:0000256" key="6">
    <source>
        <dbReference type="ARBA" id="ARBA00022679"/>
    </source>
</evidence>
<comment type="subunit">
    <text evidence="4 9">Homodimer.</text>
</comment>
<name>A0A4R1N7B4_9GAMM</name>
<evidence type="ECO:0000256" key="3">
    <source>
        <dbReference type="ARBA" id="ARBA00007970"/>
    </source>
</evidence>
<dbReference type="Gene3D" id="3.40.640.10">
    <property type="entry name" value="Type I PLP-dependent aspartate aminotransferase-like (Major domain)"/>
    <property type="match status" value="1"/>
</dbReference>
<dbReference type="NCBIfam" id="TIGR01141">
    <property type="entry name" value="hisC"/>
    <property type="match status" value="1"/>
</dbReference>
<accession>A0A4R1N7B4</accession>
<proteinExistence type="inferred from homology"/>
<evidence type="ECO:0000256" key="7">
    <source>
        <dbReference type="ARBA" id="ARBA00022898"/>
    </source>
</evidence>
<gene>
    <name evidence="9" type="primary">hisC</name>
    <name evidence="11" type="ORF">EZJ58_1225</name>
</gene>
<dbReference type="OrthoDB" id="9813612at2"/>
<evidence type="ECO:0000256" key="1">
    <source>
        <dbReference type="ARBA" id="ARBA00001933"/>
    </source>
</evidence>
<reference evidence="11 12" key="1">
    <citation type="submission" date="2019-02" db="EMBL/GenBank/DDBJ databases">
        <title>Investigation of anaerobic lignin degradation for improved lignocellulosic biofuels.</title>
        <authorList>
            <person name="Deangelis K."/>
        </authorList>
    </citation>
    <scope>NUCLEOTIDE SEQUENCE [LARGE SCALE GENOMIC DNA]</scope>
    <source>
        <strain evidence="11 12">159R</strain>
    </source>
</reference>
<comment type="similarity">
    <text evidence="3 9">Belongs to the class-II pyridoxal-phosphate-dependent aminotransferase family. Histidinol-phosphate aminotransferase subfamily.</text>
</comment>
<keyword evidence="7 9" id="KW-0663">Pyridoxal phosphate</keyword>
<evidence type="ECO:0000313" key="12">
    <source>
        <dbReference type="Proteomes" id="UP000294555"/>
    </source>
</evidence>
<dbReference type="InterPro" id="IPR015424">
    <property type="entry name" value="PyrdxlP-dep_Trfase"/>
</dbReference>
<dbReference type="GO" id="GO:0004400">
    <property type="term" value="F:histidinol-phosphate transaminase activity"/>
    <property type="evidence" value="ECO:0007669"/>
    <property type="project" value="UniProtKB-UniRule"/>
</dbReference>
<dbReference type="InterPro" id="IPR015421">
    <property type="entry name" value="PyrdxlP-dep_Trfase_major"/>
</dbReference>
<dbReference type="EC" id="2.6.1.9" evidence="9"/>
<dbReference type="PROSITE" id="PS00599">
    <property type="entry name" value="AA_TRANSFER_CLASS_2"/>
    <property type="match status" value="1"/>
</dbReference>
<dbReference type="Pfam" id="PF00155">
    <property type="entry name" value="Aminotran_1_2"/>
    <property type="match status" value="1"/>
</dbReference>
<evidence type="ECO:0000256" key="9">
    <source>
        <dbReference type="HAMAP-Rule" id="MF_01023"/>
    </source>
</evidence>